<reference evidence="1 2" key="1">
    <citation type="submission" date="2019-04" db="EMBL/GenBank/DDBJ databases">
        <title>Friends and foes A comparative genomics study of 23 Aspergillus species from section Flavi.</title>
        <authorList>
            <consortium name="DOE Joint Genome Institute"/>
            <person name="Kjaerbolling I."/>
            <person name="Vesth T."/>
            <person name="Frisvad J.C."/>
            <person name="Nybo J.L."/>
            <person name="Theobald S."/>
            <person name="Kildgaard S."/>
            <person name="Isbrandt T."/>
            <person name="Kuo A."/>
            <person name="Sato A."/>
            <person name="Lyhne E.K."/>
            <person name="Kogle M.E."/>
            <person name="Wiebenga A."/>
            <person name="Kun R.S."/>
            <person name="Lubbers R.J."/>
            <person name="Makela M.R."/>
            <person name="Barry K."/>
            <person name="Chovatia M."/>
            <person name="Clum A."/>
            <person name="Daum C."/>
            <person name="Haridas S."/>
            <person name="He G."/>
            <person name="LaButti K."/>
            <person name="Lipzen A."/>
            <person name="Mondo S."/>
            <person name="Riley R."/>
            <person name="Salamov A."/>
            <person name="Simmons B.A."/>
            <person name="Magnuson J.K."/>
            <person name="Henrissat B."/>
            <person name="Mortensen U.H."/>
            <person name="Larsen T.O."/>
            <person name="Devries R.P."/>
            <person name="Grigoriev I.V."/>
            <person name="Machida M."/>
            <person name="Baker S.E."/>
            <person name="Andersen M.R."/>
        </authorList>
    </citation>
    <scope>NUCLEOTIDE SEQUENCE [LARGE SCALE GENOMIC DNA]</scope>
    <source>
        <strain evidence="1 2">IBT 18842</strain>
    </source>
</reference>
<protein>
    <submittedName>
        <fullName evidence="1">Uncharacterized protein</fullName>
    </submittedName>
</protein>
<dbReference type="AlphaFoldDB" id="A0A5N6TR99"/>
<proteinExistence type="predicted"/>
<feature type="non-terminal residue" evidence="1">
    <location>
        <position position="86"/>
    </location>
</feature>
<name>A0A5N6TR99_ASPAV</name>
<dbReference type="EMBL" id="ML742144">
    <property type="protein sequence ID" value="KAE8148855.1"/>
    <property type="molecule type" value="Genomic_DNA"/>
</dbReference>
<gene>
    <name evidence="1" type="ORF">BDV25DRAFT_157439</name>
</gene>
<evidence type="ECO:0000313" key="1">
    <source>
        <dbReference type="EMBL" id="KAE8148855.1"/>
    </source>
</evidence>
<accession>A0A5N6TR99</accession>
<sequence length="86" mass="10115">MVLCCDMWLLGLPPFVKPIIPRKLRIVNVKLDLCLVYGCYLWVAMLHLCCPQRSVLNDDIAVLLSYYDRGNIWCSFLENYLRKTFD</sequence>
<keyword evidence="2" id="KW-1185">Reference proteome</keyword>
<evidence type="ECO:0000313" key="2">
    <source>
        <dbReference type="Proteomes" id="UP000325780"/>
    </source>
</evidence>
<dbReference type="Proteomes" id="UP000325780">
    <property type="component" value="Unassembled WGS sequence"/>
</dbReference>
<organism evidence="1 2">
    <name type="scientific">Aspergillus avenaceus</name>
    <dbReference type="NCBI Taxonomy" id="36643"/>
    <lineage>
        <taxon>Eukaryota</taxon>
        <taxon>Fungi</taxon>
        <taxon>Dikarya</taxon>
        <taxon>Ascomycota</taxon>
        <taxon>Pezizomycotina</taxon>
        <taxon>Eurotiomycetes</taxon>
        <taxon>Eurotiomycetidae</taxon>
        <taxon>Eurotiales</taxon>
        <taxon>Aspergillaceae</taxon>
        <taxon>Aspergillus</taxon>
        <taxon>Aspergillus subgen. Circumdati</taxon>
    </lineage>
</organism>